<reference evidence="4 5" key="1">
    <citation type="journal article" date="2015" name="Genome Biol.">
        <title>Comparative genomics of Steinernema reveals deeply conserved gene regulatory networks.</title>
        <authorList>
            <person name="Dillman A.R."/>
            <person name="Macchietto M."/>
            <person name="Porter C.F."/>
            <person name="Rogers A."/>
            <person name="Williams B."/>
            <person name="Antoshechkin I."/>
            <person name="Lee M.M."/>
            <person name="Goodwin Z."/>
            <person name="Lu X."/>
            <person name="Lewis E.E."/>
            <person name="Goodrich-Blair H."/>
            <person name="Stock S.P."/>
            <person name="Adams B.J."/>
            <person name="Sternberg P.W."/>
            <person name="Mortazavi A."/>
        </authorList>
    </citation>
    <scope>NUCLEOTIDE SEQUENCE [LARGE SCALE GENOMIC DNA]</scope>
    <source>
        <strain evidence="4 5">ALL</strain>
    </source>
</reference>
<dbReference type="EMBL" id="AZBU02000004">
    <property type="protein sequence ID" value="TKR80844.1"/>
    <property type="molecule type" value="Genomic_DNA"/>
</dbReference>
<dbReference type="Proteomes" id="UP000298663">
    <property type="component" value="Unassembled WGS sequence"/>
</dbReference>
<dbReference type="GO" id="GO:0016836">
    <property type="term" value="F:hydro-lyase activity"/>
    <property type="evidence" value="ECO:0007669"/>
    <property type="project" value="TreeGrafter"/>
</dbReference>
<sequence length="184" mass="19967">MIGRLWNSASLRQGSSVLFRSCSSKASAPAAASDEPLYREIYQNNQVVRLVLNNPKKRNVLTMKVMDTLLMELKGINGIEKVRAVIIASEGNAFSAGHDLKELKVEESSGHAQKELFAKCTELMSQIQRMDVPVIAEVDGVAAAAGCQLVASCDIAIGVILRPRIEGRNLLLDSFDSSCPEHPS</sequence>
<organism evidence="4 5">
    <name type="scientific">Steinernema carpocapsae</name>
    <name type="common">Entomopathogenic nematode</name>
    <dbReference type="NCBI Taxonomy" id="34508"/>
    <lineage>
        <taxon>Eukaryota</taxon>
        <taxon>Metazoa</taxon>
        <taxon>Ecdysozoa</taxon>
        <taxon>Nematoda</taxon>
        <taxon>Chromadorea</taxon>
        <taxon>Rhabditida</taxon>
        <taxon>Tylenchina</taxon>
        <taxon>Panagrolaimomorpha</taxon>
        <taxon>Strongyloidoidea</taxon>
        <taxon>Steinernematidae</taxon>
        <taxon>Steinernema</taxon>
    </lineage>
</organism>
<reference evidence="4 5" key="2">
    <citation type="journal article" date="2019" name="G3 (Bethesda)">
        <title>Hybrid Assembly of the Genome of the Entomopathogenic Nematode Steinernema carpocapsae Identifies the X-Chromosome.</title>
        <authorList>
            <person name="Serra L."/>
            <person name="Macchietto M."/>
            <person name="Macias-Munoz A."/>
            <person name="McGill C.J."/>
            <person name="Rodriguez I.M."/>
            <person name="Rodriguez B."/>
            <person name="Murad R."/>
            <person name="Mortazavi A."/>
        </authorList>
    </citation>
    <scope>NUCLEOTIDE SEQUENCE [LARGE SCALE GENOMIC DNA]</scope>
    <source>
        <strain evidence="4 5">ALL</strain>
    </source>
</reference>
<dbReference type="InterPro" id="IPR052377">
    <property type="entry name" value="Mitochondrial_ECH-domain"/>
</dbReference>
<keyword evidence="1" id="KW-0276">Fatty acid metabolism</keyword>
<proteinExistence type="predicted"/>
<dbReference type="PANTHER" id="PTHR43602">
    <property type="match status" value="1"/>
</dbReference>
<evidence type="ECO:0000256" key="1">
    <source>
        <dbReference type="ARBA" id="ARBA00022832"/>
    </source>
</evidence>
<protein>
    <recommendedName>
        <fullName evidence="6">Enoyl-CoA hydratase</fullName>
    </recommendedName>
</protein>
<dbReference type="PANTHER" id="PTHR43602:SF1">
    <property type="entry name" value="ENOYL-COA HYDRATASE DOMAIN-CONTAINING PROTEIN 3, MITOCHONDRIAL"/>
    <property type="match status" value="1"/>
</dbReference>
<gene>
    <name evidence="4" type="ORF">L596_014841</name>
</gene>
<dbReference type="AlphaFoldDB" id="A0A4U5NDN9"/>
<evidence type="ECO:0000256" key="2">
    <source>
        <dbReference type="ARBA" id="ARBA00022946"/>
    </source>
</evidence>
<evidence type="ECO:0000313" key="5">
    <source>
        <dbReference type="Proteomes" id="UP000298663"/>
    </source>
</evidence>
<dbReference type="OrthoDB" id="2139957at2759"/>
<accession>A0A4U5NDN9</accession>
<keyword evidence="2" id="KW-0809">Transit peptide</keyword>
<dbReference type="InterPro" id="IPR001753">
    <property type="entry name" value="Enoyl-CoA_hydra/iso"/>
</dbReference>
<dbReference type="Pfam" id="PF00378">
    <property type="entry name" value="ECH_1"/>
    <property type="match status" value="1"/>
</dbReference>
<dbReference type="SUPFAM" id="SSF52096">
    <property type="entry name" value="ClpP/crotonase"/>
    <property type="match status" value="1"/>
</dbReference>
<dbReference type="Gene3D" id="3.90.226.10">
    <property type="entry name" value="2-enoyl-CoA Hydratase, Chain A, domain 1"/>
    <property type="match status" value="1"/>
</dbReference>
<dbReference type="STRING" id="34508.A0A4U5NDN9"/>
<comment type="caution">
    <text evidence="4">The sequence shown here is derived from an EMBL/GenBank/DDBJ whole genome shotgun (WGS) entry which is preliminary data.</text>
</comment>
<evidence type="ECO:0000313" key="4">
    <source>
        <dbReference type="EMBL" id="TKR80844.1"/>
    </source>
</evidence>
<evidence type="ECO:0000256" key="3">
    <source>
        <dbReference type="ARBA" id="ARBA00023098"/>
    </source>
</evidence>
<dbReference type="InterPro" id="IPR029045">
    <property type="entry name" value="ClpP/crotonase-like_dom_sf"/>
</dbReference>
<dbReference type="GO" id="GO:0006631">
    <property type="term" value="P:fatty acid metabolic process"/>
    <property type="evidence" value="ECO:0007669"/>
    <property type="project" value="UniProtKB-KW"/>
</dbReference>
<dbReference type="GO" id="GO:0005739">
    <property type="term" value="C:mitochondrion"/>
    <property type="evidence" value="ECO:0007669"/>
    <property type="project" value="TreeGrafter"/>
</dbReference>
<keyword evidence="3" id="KW-0443">Lipid metabolism</keyword>
<evidence type="ECO:0008006" key="6">
    <source>
        <dbReference type="Google" id="ProtNLM"/>
    </source>
</evidence>
<name>A0A4U5NDN9_STECR</name>
<dbReference type="CDD" id="cd06558">
    <property type="entry name" value="crotonase-like"/>
    <property type="match status" value="1"/>
</dbReference>
<keyword evidence="5" id="KW-1185">Reference proteome</keyword>